<dbReference type="InterPro" id="IPR002099">
    <property type="entry name" value="MutL/Mlh/PMS"/>
</dbReference>
<dbReference type="GO" id="GO:0140664">
    <property type="term" value="F:ATP-dependent DNA damage sensor activity"/>
    <property type="evidence" value="ECO:0007669"/>
    <property type="project" value="InterPro"/>
</dbReference>
<dbReference type="InterPro" id="IPR036890">
    <property type="entry name" value="HATPase_C_sf"/>
</dbReference>
<dbReference type="SMART" id="SM01340">
    <property type="entry name" value="DNA_mis_repair"/>
    <property type="match status" value="1"/>
</dbReference>
<evidence type="ECO:0000256" key="4">
    <source>
        <dbReference type="ARBA" id="ARBA00023204"/>
    </source>
</evidence>
<keyword evidence="4" id="KW-0234">DNA repair</keyword>
<dbReference type="Pfam" id="PF13589">
    <property type="entry name" value="HATPase_c_3"/>
    <property type="match status" value="1"/>
</dbReference>
<evidence type="ECO:0000256" key="5">
    <source>
        <dbReference type="ARBA" id="ARBA00023242"/>
    </source>
</evidence>
<dbReference type="VEuPathDB" id="PiroplasmaDB:BOVATA_017490"/>
<evidence type="ECO:0000313" key="8">
    <source>
        <dbReference type="EMBL" id="GBE60256.1"/>
    </source>
</evidence>
<dbReference type="GO" id="GO:0016887">
    <property type="term" value="F:ATP hydrolysis activity"/>
    <property type="evidence" value="ECO:0007669"/>
    <property type="project" value="InterPro"/>
</dbReference>
<dbReference type="Gene3D" id="3.30.565.10">
    <property type="entry name" value="Histidine kinase-like ATPase, C-terminal domain"/>
    <property type="match status" value="1"/>
</dbReference>
<evidence type="ECO:0000256" key="2">
    <source>
        <dbReference type="ARBA" id="ARBA00006082"/>
    </source>
</evidence>
<dbReference type="SUPFAM" id="SSF54211">
    <property type="entry name" value="Ribosomal protein S5 domain 2-like"/>
    <property type="match status" value="1"/>
</dbReference>
<dbReference type="Pfam" id="PF01119">
    <property type="entry name" value="DNA_mis_repair"/>
    <property type="match status" value="1"/>
</dbReference>
<reference evidence="8 9" key="1">
    <citation type="journal article" date="2017" name="BMC Genomics">
        <title>Whole-genome assembly of Babesia ovata and comparative genomics between closely related pathogens.</title>
        <authorList>
            <person name="Yamagishi J."/>
            <person name="Asada M."/>
            <person name="Hakimi H."/>
            <person name="Tanaka T.Q."/>
            <person name="Sugimoto C."/>
            <person name="Kawazu S."/>
        </authorList>
    </citation>
    <scope>NUCLEOTIDE SEQUENCE [LARGE SCALE GENOMIC DNA]</scope>
    <source>
        <strain evidence="8 9">Miyake</strain>
    </source>
</reference>
<dbReference type="GO" id="GO:0032300">
    <property type="term" value="C:mismatch repair complex"/>
    <property type="evidence" value="ECO:0007669"/>
    <property type="project" value="InterPro"/>
</dbReference>
<dbReference type="InterPro" id="IPR038973">
    <property type="entry name" value="MutL/Mlh/Pms-like"/>
</dbReference>
<dbReference type="PANTHER" id="PTHR10073">
    <property type="entry name" value="DNA MISMATCH REPAIR PROTEIN MLH, PMS, MUTL"/>
    <property type="match status" value="1"/>
</dbReference>
<evidence type="ECO:0000256" key="1">
    <source>
        <dbReference type="ARBA" id="ARBA00004123"/>
    </source>
</evidence>
<evidence type="ECO:0000256" key="6">
    <source>
        <dbReference type="SAM" id="MobiDB-lite"/>
    </source>
</evidence>
<protein>
    <submittedName>
        <fullName evidence="8">DNA mismatch repair protein</fullName>
    </submittedName>
</protein>
<comment type="similarity">
    <text evidence="2">Belongs to the DNA mismatch repair MutL/HexB family.</text>
</comment>
<dbReference type="InterPro" id="IPR020568">
    <property type="entry name" value="Ribosomal_Su5_D2-typ_SF"/>
</dbReference>
<comment type="subcellular location">
    <subcellularLocation>
        <location evidence="1">Nucleus</location>
    </subcellularLocation>
</comment>
<organism evidence="8 9">
    <name type="scientific">Babesia ovata</name>
    <dbReference type="NCBI Taxonomy" id="189622"/>
    <lineage>
        <taxon>Eukaryota</taxon>
        <taxon>Sar</taxon>
        <taxon>Alveolata</taxon>
        <taxon>Apicomplexa</taxon>
        <taxon>Aconoidasida</taxon>
        <taxon>Piroplasmida</taxon>
        <taxon>Babesiidae</taxon>
        <taxon>Babesia</taxon>
    </lineage>
</organism>
<feature type="region of interest" description="Disordered" evidence="6">
    <location>
        <begin position="472"/>
        <end position="506"/>
    </location>
</feature>
<dbReference type="GO" id="GO:0005524">
    <property type="term" value="F:ATP binding"/>
    <property type="evidence" value="ECO:0007669"/>
    <property type="project" value="InterPro"/>
</dbReference>
<evidence type="ECO:0000256" key="3">
    <source>
        <dbReference type="ARBA" id="ARBA00022763"/>
    </source>
</evidence>
<name>A0A2H6KB94_9APIC</name>
<dbReference type="PANTHER" id="PTHR10073:SF12">
    <property type="entry name" value="DNA MISMATCH REPAIR PROTEIN MLH1"/>
    <property type="match status" value="1"/>
</dbReference>
<dbReference type="RefSeq" id="XP_028866499.1">
    <property type="nucleotide sequence ID" value="XM_029010666.1"/>
</dbReference>
<dbReference type="Pfam" id="PF16413">
    <property type="entry name" value="Mlh1_C"/>
    <property type="match status" value="1"/>
</dbReference>
<dbReference type="NCBIfam" id="TIGR00585">
    <property type="entry name" value="mutl"/>
    <property type="match status" value="1"/>
</dbReference>
<accession>A0A2H6KB94</accession>
<feature type="domain" description="DNA mismatch repair protein S5" evidence="7">
    <location>
        <begin position="265"/>
        <end position="385"/>
    </location>
</feature>
<dbReference type="InterPro" id="IPR032189">
    <property type="entry name" value="Mlh1_C"/>
</dbReference>
<keyword evidence="5" id="KW-0539">Nucleus</keyword>
<dbReference type="Proteomes" id="UP000236319">
    <property type="component" value="Unassembled WGS sequence"/>
</dbReference>
<dbReference type="OrthoDB" id="10263226at2759"/>
<dbReference type="AlphaFoldDB" id="A0A2H6KB94"/>
<evidence type="ECO:0000313" key="9">
    <source>
        <dbReference type="Proteomes" id="UP000236319"/>
    </source>
</evidence>
<keyword evidence="9" id="KW-1185">Reference proteome</keyword>
<proteinExistence type="inferred from homology"/>
<dbReference type="InterPro" id="IPR014721">
    <property type="entry name" value="Ribsml_uS5_D2-typ_fold_subgr"/>
</dbReference>
<keyword evidence="3" id="KW-0227">DNA damage</keyword>
<evidence type="ECO:0000259" key="7">
    <source>
        <dbReference type="SMART" id="SM01340"/>
    </source>
</evidence>
<dbReference type="GO" id="GO:0005634">
    <property type="term" value="C:nucleus"/>
    <property type="evidence" value="ECO:0007669"/>
    <property type="project" value="UniProtKB-SubCell"/>
</dbReference>
<dbReference type="InterPro" id="IPR014762">
    <property type="entry name" value="DNA_mismatch_repair_CS"/>
</dbReference>
<dbReference type="InterPro" id="IPR013507">
    <property type="entry name" value="DNA_mismatch_S5_2-like"/>
</dbReference>
<dbReference type="CDD" id="cd16926">
    <property type="entry name" value="HATPase_MutL-MLH-PMS-like"/>
    <property type="match status" value="1"/>
</dbReference>
<dbReference type="GeneID" id="39874026"/>
<dbReference type="GO" id="GO:0006298">
    <property type="term" value="P:mismatch repair"/>
    <property type="evidence" value="ECO:0007669"/>
    <property type="project" value="InterPro"/>
</dbReference>
<dbReference type="EMBL" id="BDSA01000002">
    <property type="protein sequence ID" value="GBE60256.1"/>
    <property type="molecule type" value="Genomic_DNA"/>
</dbReference>
<sequence length="781" mass="88921">MSESQDVIRKLHPKVIARIAAGEVVVRPAAALKEIIENSIDAGATTIKLRIAANPLHYAEVSDNGCGVSPNDLKVICRRFTTSKTYEDINGVKSFGFRGEALAALSHSANVTISSRTAAQEKRTVVRYHDGEPIDETAGQVVGPVGFTITYENLFFNMNTRGKTLSASPSVEFNLCLELAQKYAVHYPHLEFVFHKVGSSTLDLNTQGDNKGREDLGAVHEFDQRHFKEVTFFPPDAVDTPELVHYREHVEERNKEDLNRVRAAIKEVYGSAVANSLYDFQTHSTGEVYYNCKGFFTHPNQPNRCHSFILFINNRLVDHPTLRRNIDCVYKELLHKKQRRFVYLAVYMPYDRIDANVHPSKEKIFFKHQDQIVDEIGERLREQIRGILKINTENVQKASAYNQMELNPRHDAVDESIFPHLKRNYETFEKAKPHAKVRVRSDYKQMDMAAFVTPSYIMESNADLDSFAHHAPVKDENAGDTDTDTPDSASTAANTQHEDIPNNPATLPRLANTEFSLMDITGEENGFCDMWNIQFIREFINEFESTRDKKLTETVLNSVLVGVADKHYVILQHNTELYMVDIIRVAKECIFQSVIWRIGQLPKLFLNPPLCLVDLLSYALGREAYQTRGCTGQVEKPLFVNKAKEMIKKFHVGFLIKYFGFNIEDNKLHSIPKVISNYFPGPEYLPGLVLALFSLDIVDEGKAVGDISHIISEFFTFPPIHSITTTDPVANEKNYHHYISKVLLRAVQRFPDLSLSKRRLDRGTVIKLASLDLLYRIFERC</sequence>
<dbReference type="GO" id="GO:0030983">
    <property type="term" value="F:mismatched DNA binding"/>
    <property type="evidence" value="ECO:0007669"/>
    <property type="project" value="InterPro"/>
</dbReference>
<dbReference type="SUPFAM" id="SSF55874">
    <property type="entry name" value="ATPase domain of HSP90 chaperone/DNA topoisomerase II/histidine kinase"/>
    <property type="match status" value="1"/>
</dbReference>
<dbReference type="Gene3D" id="3.30.230.10">
    <property type="match status" value="1"/>
</dbReference>
<comment type="caution">
    <text evidence="8">The sequence shown here is derived from an EMBL/GenBank/DDBJ whole genome shotgun (WGS) entry which is preliminary data.</text>
</comment>
<dbReference type="PROSITE" id="PS00058">
    <property type="entry name" value="DNA_MISMATCH_REPAIR_1"/>
    <property type="match status" value="1"/>
</dbReference>
<gene>
    <name evidence="8" type="ORF">BOVATA_017490</name>
</gene>